<protein>
    <recommendedName>
        <fullName evidence="1">IraD/Gp25-like domain-containing protein</fullName>
    </recommendedName>
</protein>
<comment type="caution">
    <text evidence="2">The sequence shown here is derived from an EMBL/GenBank/DDBJ whole genome shotgun (WGS) entry which is preliminary data.</text>
</comment>
<accession>A0A150QKC3</accession>
<dbReference type="Proteomes" id="UP000075260">
    <property type="component" value="Unassembled WGS sequence"/>
</dbReference>
<gene>
    <name evidence="2" type="ORF">BE15_38205</name>
</gene>
<dbReference type="SUPFAM" id="SSF160719">
    <property type="entry name" value="gpW/gp25-like"/>
    <property type="match status" value="1"/>
</dbReference>
<organism evidence="2 3">
    <name type="scientific">Sorangium cellulosum</name>
    <name type="common">Polyangium cellulosum</name>
    <dbReference type="NCBI Taxonomy" id="56"/>
    <lineage>
        <taxon>Bacteria</taxon>
        <taxon>Pseudomonadati</taxon>
        <taxon>Myxococcota</taxon>
        <taxon>Polyangia</taxon>
        <taxon>Polyangiales</taxon>
        <taxon>Polyangiaceae</taxon>
        <taxon>Sorangium</taxon>
    </lineage>
</organism>
<dbReference type="EMBL" id="JEMA01000591">
    <property type="protein sequence ID" value="KYF68146.1"/>
    <property type="molecule type" value="Genomic_DNA"/>
</dbReference>
<dbReference type="Pfam" id="PF04965">
    <property type="entry name" value="GPW_gp25"/>
    <property type="match status" value="1"/>
</dbReference>
<sequence length="121" mass="13315">MSFFGKLAGAPDERALESIARNLEAVLNAKRGHAGAVEVFGIGGYDGIHATKPFLGALSQEMLEQVRRHEPRLTEPQLTLIGRDRALWVRFRLSGRCQGEVCSFAILFHSVFRGVRVLPAA</sequence>
<proteinExistence type="predicted"/>
<dbReference type="RefSeq" id="WP_061609340.1">
    <property type="nucleotide sequence ID" value="NZ_JEMA01000591.1"/>
</dbReference>
<evidence type="ECO:0000313" key="2">
    <source>
        <dbReference type="EMBL" id="KYF68146.1"/>
    </source>
</evidence>
<reference evidence="2 3" key="1">
    <citation type="submission" date="2014-02" db="EMBL/GenBank/DDBJ databases">
        <title>The small core and large imbalanced accessory genome model reveals a collaborative survival strategy of Sorangium cellulosum strains in nature.</title>
        <authorList>
            <person name="Han K."/>
            <person name="Peng R."/>
            <person name="Blom J."/>
            <person name="Li Y.-Z."/>
        </authorList>
    </citation>
    <scope>NUCLEOTIDE SEQUENCE [LARGE SCALE GENOMIC DNA]</scope>
    <source>
        <strain evidence="2 3">So0008-312</strain>
    </source>
</reference>
<evidence type="ECO:0000259" key="1">
    <source>
        <dbReference type="Pfam" id="PF04965"/>
    </source>
</evidence>
<evidence type="ECO:0000313" key="3">
    <source>
        <dbReference type="Proteomes" id="UP000075260"/>
    </source>
</evidence>
<dbReference type="InterPro" id="IPR007048">
    <property type="entry name" value="IraD/Gp25-like"/>
</dbReference>
<name>A0A150QKC3_SORCE</name>
<dbReference type="AlphaFoldDB" id="A0A150QKC3"/>
<feature type="domain" description="IraD/Gp25-like" evidence="1">
    <location>
        <begin position="15"/>
        <end position="98"/>
    </location>
</feature>